<feature type="compositionally biased region" description="Polar residues" evidence="1">
    <location>
        <begin position="63"/>
        <end position="74"/>
    </location>
</feature>
<reference evidence="2" key="1">
    <citation type="submission" date="2016-03" db="EMBL/GenBank/DDBJ databases">
        <title>Mechanisms controlling the formation of the plant cell surface in tip-growing cells are functionally conserved among land plants.</title>
        <authorList>
            <person name="Honkanen S."/>
            <person name="Jones V.A."/>
            <person name="Morieri G."/>
            <person name="Champion C."/>
            <person name="Hetherington A.J."/>
            <person name="Kelly S."/>
            <person name="Saint-Marcoux D."/>
            <person name="Proust H."/>
            <person name="Prescott H."/>
            <person name="Dolan L."/>
        </authorList>
    </citation>
    <scope>NUCLEOTIDE SEQUENCE [LARGE SCALE GENOMIC DNA]</scope>
    <source>
        <tissue evidence="2">Whole gametophyte</tissue>
    </source>
</reference>
<feature type="compositionally biased region" description="Gly residues" evidence="1">
    <location>
        <begin position="9"/>
        <end position="19"/>
    </location>
</feature>
<dbReference type="EMBL" id="LVLJ01003902">
    <property type="protein sequence ID" value="OAE19323.1"/>
    <property type="molecule type" value="Genomic_DNA"/>
</dbReference>
<accession>A0A176VFU5</accession>
<keyword evidence="3" id="KW-1185">Reference proteome</keyword>
<sequence>MMSSTPGARHGGSGRGVTGPNGTVQYVPVLEAGLDGSRGFRSRTQRSPQRSGRGRQAKPRPGQDTQGKESSQANYSRALRAVGFNAEQGSVVVVVVVEG</sequence>
<name>A0A176VFU5_MARPO</name>
<protein>
    <submittedName>
        <fullName evidence="2">Uncharacterized protein</fullName>
    </submittedName>
</protein>
<evidence type="ECO:0000256" key="1">
    <source>
        <dbReference type="SAM" id="MobiDB-lite"/>
    </source>
</evidence>
<feature type="region of interest" description="Disordered" evidence="1">
    <location>
        <begin position="1"/>
        <end position="74"/>
    </location>
</feature>
<evidence type="ECO:0000313" key="2">
    <source>
        <dbReference type="EMBL" id="OAE19323.1"/>
    </source>
</evidence>
<evidence type="ECO:0000313" key="3">
    <source>
        <dbReference type="Proteomes" id="UP000077202"/>
    </source>
</evidence>
<gene>
    <name evidence="2" type="ORF">AXG93_1860s1330</name>
</gene>
<dbReference type="Proteomes" id="UP000077202">
    <property type="component" value="Unassembled WGS sequence"/>
</dbReference>
<organism evidence="2 3">
    <name type="scientific">Marchantia polymorpha subsp. ruderalis</name>
    <dbReference type="NCBI Taxonomy" id="1480154"/>
    <lineage>
        <taxon>Eukaryota</taxon>
        <taxon>Viridiplantae</taxon>
        <taxon>Streptophyta</taxon>
        <taxon>Embryophyta</taxon>
        <taxon>Marchantiophyta</taxon>
        <taxon>Marchantiopsida</taxon>
        <taxon>Marchantiidae</taxon>
        <taxon>Marchantiales</taxon>
        <taxon>Marchantiaceae</taxon>
        <taxon>Marchantia</taxon>
    </lineage>
</organism>
<comment type="caution">
    <text evidence="2">The sequence shown here is derived from an EMBL/GenBank/DDBJ whole genome shotgun (WGS) entry which is preliminary data.</text>
</comment>
<dbReference type="AlphaFoldDB" id="A0A176VFU5"/>
<proteinExistence type="predicted"/>